<keyword evidence="1" id="KW-0812">Transmembrane</keyword>
<feature type="transmembrane region" description="Helical" evidence="1">
    <location>
        <begin position="67"/>
        <end position="91"/>
    </location>
</feature>
<proteinExistence type="predicted"/>
<organism evidence="2 3">
    <name type="scientific">Aristolochia fimbriata</name>
    <name type="common">White veined hardy Dutchman's pipe vine</name>
    <dbReference type="NCBI Taxonomy" id="158543"/>
    <lineage>
        <taxon>Eukaryota</taxon>
        <taxon>Viridiplantae</taxon>
        <taxon>Streptophyta</taxon>
        <taxon>Embryophyta</taxon>
        <taxon>Tracheophyta</taxon>
        <taxon>Spermatophyta</taxon>
        <taxon>Magnoliopsida</taxon>
        <taxon>Magnoliidae</taxon>
        <taxon>Piperales</taxon>
        <taxon>Aristolochiaceae</taxon>
        <taxon>Aristolochia</taxon>
    </lineage>
</organism>
<name>A0AAV7FC71_ARIFI</name>
<evidence type="ECO:0000313" key="2">
    <source>
        <dbReference type="EMBL" id="KAG9457441.1"/>
    </source>
</evidence>
<gene>
    <name evidence="2" type="ORF">H6P81_001949</name>
</gene>
<comment type="caution">
    <text evidence="2">The sequence shown here is derived from an EMBL/GenBank/DDBJ whole genome shotgun (WGS) entry which is preliminary data.</text>
</comment>
<dbReference type="Proteomes" id="UP000825729">
    <property type="component" value="Unassembled WGS sequence"/>
</dbReference>
<feature type="transmembrane region" description="Helical" evidence="1">
    <location>
        <begin position="97"/>
        <end position="116"/>
    </location>
</feature>
<accession>A0AAV7FC71</accession>
<dbReference type="AlphaFoldDB" id="A0AAV7FC71"/>
<feature type="transmembrane region" description="Helical" evidence="1">
    <location>
        <begin position="137"/>
        <end position="158"/>
    </location>
</feature>
<dbReference type="EMBL" id="JAINDJ010000002">
    <property type="protein sequence ID" value="KAG9457441.1"/>
    <property type="molecule type" value="Genomic_DNA"/>
</dbReference>
<evidence type="ECO:0000256" key="1">
    <source>
        <dbReference type="SAM" id="Phobius"/>
    </source>
</evidence>
<sequence>MAAEGPKSLAFFLLVLNLVLYIIVVAISGWAIKVGIEDTSEAAAAGLLIPARLFPIYLPIGNFATGFFVIFALIAGAAGVASSIAGIGNVLQWNASNLFSAATYSTTTWALTLLAMGLACKEINIGERPTSLRTLEALTFILSATQLFCMGAVNVGVIEVSRY</sequence>
<keyword evidence="1" id="KW-1133">Transmembrane helix</keyword>
<reference evidence="2 3" key="1">
    <citation type="submission" date="2021-07" db="EMBL/GenBank/DDBJ databases">
        <title>The Aristolochia fimbriata genome: insights into angiosperm evolution, floral development and chemical biosynthesis.</title>
        <authorList>
            <person name="Jiao Y."/>
        </authorList>
    </citation>
    <scope>NUCLEOTIDE SEQUENCE [LARGE SCALE GENOMIC DNA]</scope>
    <source>
        <strain evidence="2">IBCAS-2021</strain>
        <tissue evidence="2">Leaf</tissue>
    </source>
</reference>
<dbReference type="PANTHER" id="PTHR33294:SF3">
    <property type="entry name" value="AWPM-19-LIKE FAMILY PROTEIN"/>
    <property type="match status" value="1"/>
</dbReference>
<dbReference type="InterPro" id="IPR008390">
    <property type="entry name" value="AWPM-19"/>
</dbReference>
<feature type="transmembrane region" description="Helical" evidence="1">
    <location>
        <begin position="9"/>
        <end position="30"/>
    </location>
</feature>
<keyword evidence="3" id="KW-1185">Reference proteome</keyword>
<evidence type="ECO:0000313" key="3">
    <source>
        <dbReference type="Proteomes" id="UP000825729"/>
    </source>
</evidence>
<protein>
    <submittedName>
        <fullName evidence="2">Uncharacterized protein</fullName>
    </submittedName>
</protein>
<dbReference type="PANTHER" id="PTHR33294">
    <property type="entry name" value="AWPM-19-LIKE FAMILY PROTEIN"/>
    <property type="match status" value="1"/>
</dbReference>
<dbReference type="Pfam" id="PF05512">
    <property type="entry name" value="AWPM-19"/>
    <property type="match status" value="1"/>
</dbReference>
<keyword evidence="1" id="KW-0472">Membrane</keyword>